<dbReference type="Proteomes" id="UP000319449">
    <property type="component" value="Unassembled WGS sequence"/>
</dbReference>
<dbReference type="Gene3D" id="3.40.10.10">
    <property type="entry name" value="DNA Methylphosphotriester Repair Domain"/>
    <property type="match status" value="1"/>
</dbReference>
<evidence type="ECO:0000256" key="1">
    <source>
        <dbReference type="ARBA" id="ARBA00023159"/>
    </source>
</evidence>
<evidence type="ECO:0000313" key="5">
    <source>
        <dbReference type="Proteomes" id="UP000319449"/>
    </source>
</evidence>
<feature type="signal peptide" evidence="2">
    <location>
        <begin position="1"/>
        <end position="21"/>
    </location>
</feature>
<dbReference type="GO" id="GO:0006355">
    <property type="term" value="P:regulation of DNA-templated transcription"/>
    <property type="evidence" value="ECO:0007669"/>
    <property type="project" value="InterPro"/>
</dbReference>
<dbReference type="AlphaFoldDB" id="A0A562VLX0"/>
<dbReference type="InterPro" id="IPR004026">
    <property type="entry name" value="Ada_DNA_repair_Zn-bd"/>
</dbReference>
<reference evidence="4 5" key="1">
    <citation type="submission" date="2019-07" db="EMBL/GenBank/DDBJ databases">
        <title>Genomic Encyclopedia of Archaeal and Bacterial Type Strains, Phase II (KMG-II): from individual species to whole genera.</title>
        <authorList>
            <person name="Goeker M."/>
        </authorList>
    </citation>
    <scope>NUCLEOTIDE SEQUENCE [LARGE SCALE GENOMIC DNA]</scope>
    <source>
        <strain evidence="4 5">ATCC BAA-1139</strain>
    </source>
</reference>
<protein>
    <submittedName>
        <fullName evidence="4">Metal binding Ada-like protein</fullName>
    </submittedName>
</protein>
<accession>A0A562VLX0</accession>
<dbReference type="GO" id="GO:0006281">
    <property type="term" value="P:DNA repair"/>
    <property type="evidence" value="ECO:0007669"/>
    <property type="project" value="InterPro"/>
</dbReference>
<dbReference type="GO" id="GO:0003677">
    <property type="term" value="F:DNA binding"/>
    <property type="evidence" value="ECO:0007669"/>
    <property type="project" value="InterPro"/>
</dbReference>
<name>A0A562VLX0_9BACT</name>
<proteinExistence type="predicted"/>
<evidence type="ECO:0000256" key="2">
    <source>
        <dbReference type="SAM" id="SignalP"/>
    </source>
</evidence>
<dbReference type="GO" id="GO:0008270">
    <property type="term" value="F:zinc ion binding"/>
    <property type="evidence" value="ECO:0007669"/>
    <property type="project" value="InterPro"/>
</dbReference>
<dbReference type="Pfam" id="PF02805">
    <property type="entry name" value="Ada_Zn_binding"/>
    <property type="match status" value="1"/>
</dbReference>
<evidence type="ECO:0000313" key="4">
    <source>
        <dbReference type="EMBL" id="TWJ18890.1"/>
    </source>
</evidence>
<dbReference type="OrthoDB" id="9805504at2"/>
<dbReference type="InterPro" id="IPR035451">
    <property type="entry name" value="Ada-like_dom_sf"/>
</dbReference>
<dbReference type="GO" id="GO:0008168">
    <property type="term" value="F:methyltransferase activity"/>
    <property type="evidence" value="ECO:0007669"/>
    <property type="project" value="InterPro"/>
</dbReference>
<keyword evidence="5" id="KW-1185">Reference proteome</keyword>
<feature type="domain" description="Ada DNA repair metal-binding" evidence="3">
    <location>
        <begin position="44"/>
        <end position="70"/>
    </location>
</feature>
<dbReference type="EMBL" id="VLLN01000013">
    <property type="protein sequence ID" value="TWJ18890.1"/>
    <property type="molecule type" value="Genomic_DNA"/>
</dbReference>
<dbReference type="RefSeq" id="WP_145022928.1">
    <property type="nucleotide sequence ID" value="NZ_VLLN01000013.1"/>
</dbReference>
<sequence>MMKLLLAATLLTTLLADTALAEFWGSSSSNRYHFKRCQWTQKIRKEYLVRFDTADQAVKAGYLPCEKCRPPLTERRAPGQQQGPSR</sequence>
<keyword evidence="2" id="KW-0732">Signal</keyword>
<organism evidence="4 5">
    <name type="scientific">Geobacter argillaceus</name>
    <dbReference type="NCBI Taxonomy" id="345631"/>
    <lineage>
        <taxon>Bacteria</taxon>
        <taxon>Pseudomonadati</taxon>
        <taxon>Thermodesulfobacteriota</taxon>
        <taxon>Desulfuromonadia</taxon>
        <taxon>Geobacterales</taxon>
        <taxon>Geobacteraceae</taxon>
        <taxon>Geobacter</taxon>
    </lineage>
</organism>
<dbReference type="SUPFAM" id="SSF57884">
    <property type="entry name" value="Ada DNA repair protein, N-terminal domain (N-Ada 10)"/>
    <property type="match status" value="1"/>
</dbReference>
<gene>
    <name evidence="4" type="ORF">JN12_02341</name>
</gene>
<evidence type="ECO:0000259" key="3">
    <source>
        <dbReference type="Pfam" id="PF02805"/>
    </source>
</evidence>
<comment type="caution">
    <text evidence="4">The sequence shown here is derived from an EMBL/GenBank/DDBJ whole genome shotgun (WGS) entry which is preliminary data.</text>
</comment>
<keyword evidence="1" id="KW-0010">Activator</keyword>
<feature type="chain" id="PRO_5022103022" evidence="2">
    <location>
        <begin position="22"/>
        <end position="86"/>
    </location>
</feature>